<reference evidence="2" key="1">
    <citation type="journal article" date="2017" name="Gigascience">
        <title>The first near-complete assembly of the hexaploid bread wheat genome, Triticum aestivum.</title>
        <authorList>
            <person name="Zimin A.V."/>
            <person name="Puiu D."/>
            <person name="Hall R."/>
            <person name="Kingan S."/>
            <person name="Clavijo B.J."/>
            <person name="Salzberg S.L."/>
        </authorList>
    </citation>
    <scope>NUCLEOTIDE SEQUENCE</scope>
    <source>
        <tissue evidence="2">Leaf</tissue>
    </source>
</reference>
<dbReference type="EMBL" id="CM022215">
    <property type="protein sequence ID" value="KAF7007310.1"/>
    <property type="molecule type" value="Genomic_DNA"/>
</dbReference>
<feature type="region of interest" description="Disordered" evidence="1">
    <location>
        <begin position="1"/>
        <end position="23"/>
    </location>
</feature>
<sequence length="23" mass="2437">VHGAHEEEDGDRATPGGEDWACV</sequence>
<dbReference type="Proteomes" id="UP000815260">
    <property type="component" value="Chromosome 2B"/>
</dbReference>
<dbReference type="AlphaFoldDB" id="A0A9R1J7N0"/>
<organism evidence="2">
    <name type="scientific">Triticum aestivum</name>
    <name type="common">Wheat</name>
    <dbReference type="NCBI Taxonomy" id="4565"/>
    <lineage>
        <taxon>Eukaryota</taxon>
        <taxon>Viridiplantae</taxon>
        <taxon>Streptophyta</taxon>
        <taxon>Embryophyta</taxon>
        <taxon>Tracheophyta</taxon>
        <taxon>Spermatophyta</taxon>
        <taxon>Magnoliopsida</taxon>
        <taxon>Liliopsida</taxon>
        <taxon>Poales</taxon>
        <taxon>Poaceae</taxon>
        <taxon>BOP clade</taxon>
        <taxon>Pooideae</taxon>
        <taxon>Triticodae</taxon>
        <taxon>Triticeae</taxon>
        <taxon>Triticinae</taxon>
        <taxon>Triticum</taxon>
    </lineage>
</organism>
<comment type="caution">
    <text evidence="2">The sequence shown here is derived from an EMBL/GenBank/DDBJ whole genome shotgun (WGS) entry which is preliminary data.</text>
</comment>
<proteinExistence type="predicted"/>
<name>A0A9R1J7N0_WHEAT</name>
<feature type="non-terminal residue" evidence="2">
    <location>
        <position position="23"/>
    </location>
</feature>
<protein>
    <submittedName>
        <fullName evidence="2">Uncharacterized protein</fullName>
    </submittedName>
</protein>
<reference evidence="2" key="2">
    <citation type="submission" date="2020-03" db="EMBL/GenBank/DDBJ databases">
        <title>The second near-complete assembly of the hexaploid bread wheat (Triticum aestivum) genome.</title>
        <authorList>
            <person name="Zimin A.V."/>
            <person name="Puiu D."/>
            <person name="Shumante A."/>
            <person name="Alonge M."/>
            <person name="Salzberg S.L."/>
        </authorList>
    </citation>
    <scope>NUCLEOTIDE SEQUENCE</scope>
    <source>
        <tissue evidence="2">Leaf</tissue>
    </source>
</reference>
<accession>A0A9R1J7N0</accession>
<evidence type="ECO:0000256" key="1">
    <source>
        <dbReference type="SAM" id="MobiDB-lite"/>
    </source>
</evidence>
<feature type="compositionally biased region" description="Acidic residues" evidence="1">
    <location>
        <begin position="1"/>
        <end position="10"/>
    </location>
</feature>
<evidence type="ECO:0000313" key="2">
    <source>
        <dbReference type="EMBL" id="KAF7007310.1"/>
    </source>
</evidence>
<feature type="non-terminal residue" evidence="2">
    <location>
        <position position="1"/>
    </location>
</feature>
<gene>
    <name evidence="2" type="ORF">CFC21_022258</name>
</gene>